<gene>
    <name evidence="1" type="ORF">E3A20_23270</name>
</gene>
<name>A0A5C6M3B2_9PLAN</name>
<comment type="caution">
    <text evidence="1">The sequence shown here is derived from an EMBL/GenBank/DDBJ whole genome shotgun (WGS) entry which is preliminary data.</text>
</comment>
<proteinExistence type="predicted"/>
<sequence length="89" mass="10271">VAYWSKWIYFRAEYHVEAYGIERTVAGVAQENQIEISDYRLVGGFRMDTGLYSWFLEGGYVMDRNLVFATGQQDLKIGDGFIGQIGLRY</sequence>
<dbReference type="EMBL" id="SRHE01000615">
    <property type="protein sequence ID" value="TWW08542.1"/>
    <property type="molecule type" value="Genomic_DNA"/>
</dbReference>
<protein>
    <submittedName>
        <fullName evidence="1">Uncharacterized protein</fullName>
    </submittedName>
</protein>
<keyword evidence="2" id="KW-1185">Reference proteome</keyword>
<dbReference type="AlphaFoldDB" id="A0A5C6M3B2"/>
<evidence type="ECO:0000313" key="1">
    <source>
        <dbReference type="EMBL" id="TWW08542.1"/>
    </source>
</evidence>
<organism evidence="1 2">
    <name type="scientific">Planctomyces bekefii</name>
    <dbReference type="NCBI Taxonomy" id="1653850"/>
    <lineage>
        <taxon>Bacteria</taxon>
        <taxon>Pseudomonadati</taxon>
        <taxon>Planctomycetota</taxon>
        <taxon>Planctomycetia</taxon>
        <taxon>Planctomycetales</taxon>
        <taxon>Planctomycetaceae</taxon>
        <taxon>Planctomyces</taxon>
    </lineage>
</organism>
<reference evidence="1 2" key="2">
    <citation type="submission" date="2019-08" db="EMBL/GenBank/DDBJ databases">
        <authorList>
            <person name="Henke P."/>
        </authorList>
    </citation>
    <scope>NUCLEOTIDE SEQUENCE [LARGE SCALE GENOMIC DNA]</scope>
    <source>
        <strain evidence="1">Phe10_nw2017</strain>
    </source>
</reference>
<accession>A0A5C6M3B2</accession>
<feature type="non-terminal residue" evidence="1">
    <location>
        <position position="1"/>
    </location>
</feature>
<dbReference type="Proteomes" id="UP000321083">
    <property type="component" value="Unassembled WGS sequence"/>
</dbReference>
<evidence type="ECO:0000313" key="2">
    <source>
        <dbReference type="Proteomes" id="UP000321083"/>
    </source>
</evidence>
<reference evidence="1 2" key="1">
    <citation type="submission" date="2019-08" db="EMBL/GenBank/DDBJ databases">
        <title>100 year-old enigma solved: identification of Planctomyces bekefii, the type genus and species of the phylum Planctomycetes.</title>
        <authorList>
            <person name="Svetlana D.N."/>
            <person name="Overmann J."/>
        </authorList>
    </citation>
    <scope>NUCLEOTIDE SEQUENCE [LARGE SCALE GENOMIC DNA]</scope>
    <source>
        <strain evidence="1">Phe10_nw2017</strain>
    </source>
</reference>